<feature type="domain" description="Cytochrome c" evidence="8">
    <location>
        <begin position="1056"/>
        <end position="1166"/>
    </location>
</feature>
<dbReference type="SUPFAM" id="SSF51004">
    <property type="entry name" value="C-terminal (heme d1) domain of cytochrome cd1-nitrite reductase"/>
    <property type="match status" value="1"/>
</dbReference>
<dbReference type="InterPro" id="IPR013783">
    <property type="entry name" value="Ig-like_fold"/>
</dbReference>
<dbReference type="Proteomes" id="UP001597389">
    <property type="component" value="Unassembled WGS sequence"/>
</dbReference>
<dbReference type="PROSITE" id="PS51007">
    <property type="entry name" value="CYTC"/>
    <property type="match status" value="2"/>
</dbReference>
<keyword evidence="1 6" id="KW-0349">Heme</keyword>
<evidence type="ECO:0000256" key="2">
    <source>
        <dbReference type="ARBA" id="ARBA00022723"/>
    </source>
</evidence>
<dbReference type="Pfam" id="PF13205">
    <property type="entry name" value="Big_5"/>
    <property type="match status" value="1"/>
</dbReference>
<feature type="domain" description="PKD" evidence="7">
    <location>
        <begin position="471"/>
        <end position="534"/>
    </location>
</feature>
<dbReference type="PROSITE" id="PS50093">
    <property type="entry name" value="PKD"/>
    <property type="match status" value="1"/>
</dbReference>
<keyword evidence="4 6" id="KW-0408">Iron</keyword>
<evidence type="ECO:0000259" key="7">
    <source>
        <dbReference type="PROSITE" id="PS50093"/>
    </source>
</evidence>
<feature type="domain" description="Cytochrome c" evidence="8">
    <location>
        <begin position="914"/>
        <end position="1040"/>
    </location>
</feature>
<keyword evidence="3" id="KW-0732">Signal</keyword>
<name>A0ABW4ZE83_9BACT</name>
<dbReference type="CDD" id="cd00146">
    <property type="entry name" value="PKD"/>
    <property type="match status" value="1"/>
</dbReference>
<dbReference type="EMBL" id="JBHUJB010000076">
    <property type="protein sequence ID" value="MFD2160339.1"/>
    <property type="molecule type" value="Genomic_DNA"/>
</dbReference>
<protein>
    <submittedName>
        <fullName evidence="9">Ig-like domain-containing protein</fullName>
    </submittedName>
</protein>
<dbReference type="InterPro" id="IPR032812">
    <property type="entry name" value="SbsA_Ig"/>
</dbReference>
<dbReference type="Pfam" id="PF01557">
    <property type="entry name" value="FAA_hydrolase"/>
    <property type="match status" value="1"/>
</dbReference>
<dbReference type="Gene3D" id="1.10.760.10">
    <property type="entry name" value="Cytochrome c-like domain"/>
    <property type="match status" value="2"/>
</dbReference>
<organism evidence="9 10">
    <name type="scientific">Rubritalea tangerina</name>
    <dbReference type="NCBI Taxonomy" id="430798"/>
    <lineage>
        <taxon>Bacteria</taxon>
        <taxon>Pseudomonadati</taxon>
        <taxon>Verrucomicrobiota</taxon>
        <taxon>Verrucomicrobiia</taxon>
        <taxon>Verrucomicrobiales</taxon>
        <taxon>Rubritaleaceae</taxon>
        <taxon>Rubritalea</taxon>
    </lineage>
</organism>
<dbReference type="Gene3D" id="2.60.40.10">
    <property type="entry name" value="Immunoglobulins"/>
    <property type="match status" value="1"/>
</dbReference>
<gene>
    <name evidence="9" type="ORF">ACFSW8_15655</name>
</gene>
<dbReference type="RefSeq" id="WP_377088378.1">
    <property type="nucleotide sequence ID" value="NZ_JBHSJL010000014.1"/>
</dbReference>
<dbReference type="InterPro" id="IPR050772">
    <property type="entry name" value="Hydratase-Decarb/MhpD_sf"/>
</dbReference>
<dbReference type="SUPFAM" id="SSF50978">
    <property type="entry name" value="WD40 repeat-like"/>
    <property type="match status" value="1"/>
</dbReference>
<keyword evidence="10" id="KW-1185">Reference proteome</keyword>
<dbReference type="InterPro" id="IPR035986">
    <property type="entry name" value="PKD_dom_sf"/>
</dbReference>
<comment type="caution">
    <text evidence="9">The sequence shown here is derived from an EMBL/GenBank/DDBJ whole genome shotgun (WGS) entry which is preliminary data.</text>
</comment>
<dbReference type="InterPro" id="IPR011234">
    <property type="entry name" value="Fumarylacetoacetase-like_C"/>
</dbReference>
<dbReference type="InterPro" id="IPR036322">
    <property type="entry name" value="WD40_repeat_dom_sf"/>
</dbReference>
<dbReference type="Pfam" id="PF21419">
    <property type="entry name" value="RoxA-like_Cyt-c"/>
    <property type="match status" value="1"/>
</dbReference>
<evidence type="ECO:0000313" key="10">
    <source>
        <dbReference type="Proteomes" id="UP001597389"/>
    </source>
</evidence>
<keyword evidence="2 6" id="KW-0479">Metal-binding</keyword>
<dbReference type="InterPro" id="IPR009056">
    <property type="entry name" value="Cyt_c-like_dom"/>
</dbReference>
<dbReference type="PANTHER" id="PTHR30143">
    <property type="entry name" value="ACID HYDRATASE"/>
    <property type="match status" value="1"/>
</dbReference>
<keyword evidence="5" id="KW-0456">Lyase</keyword>
<dbReference type="InterPro" id="IPR000601">
    <property type="entry name" value="PKD_dom"/>
</dbReference>
<sequence>MKLLSGALLLAVLATGLLGSEGPGVIGRSYSEEELYKSLGVIDSSKKGVRGHAAVQLFKGYLVALEARDSGLGDAAIAFFDISDPENPKRVSTHADAHTKVLFEGHNYGFVTHEGRDLAFLPSQTGLQIWDWSDIHAPKHLSSLVVSSLSKGAYADTAWWLAMQFPHVYIGGTNTGVHVVDASDVRSPELVASVPMHKTGGFKVGSLFACGNLLVCNSFDGPGISVLDIGDPRAPSLVKVLKETVGYSALFNGGYLYGIAEKPRIWDLNDVSDMRLVSDYCGERLGSKGGYGVIQDGYLHQGASNGYAKLDVRDPEHPKLVKRVPMKVPHQDFDGANVIGQYVVMTCDHGTGSHMIAHAVEADTQGPRVNFVHPKDGSTMNHRLSRIGLTWSDEINHATLSGIMVKQVGGDEIPGSWSLHNAILNFSPDRQLEAEATYEVIVPVGSVEDQVGNKNTEAFRSTFSTGKLMSDFKVEIKSPEPVVVGKRVHFTVATAEEGTEYAWDFGDGKGLTAFSSSPVVTKSFKEAGRYQVLLHSKRGDARAYSQVSYLVHNPLTATLPRNSSTIAVDGEAMVWNVNPDNGSVSVTNFETGELRTEVEVGKHPRTLSIAKTRVAVVDEAEAALVLIDSRSHQVTGRVVLPYGSRPYGVVLTRDGESAYISSQALGVIYQVDCVQQKVVKVINLLDGGDSLRGVALSHDNKELYVTRFRSPDMGAEVYQYNLEGGVVRKIDLAFDTSADTEDSGRGVPNYLSQIVLSPDGLQAWVPSKKDNIARGLARDGKPLNFESSVRAIASKIDLSTGQEEIENRHDFNDKDMATAAVYSRNGDLLFVACQGSNSVEVLDSYSGEHMTSILHVGAAPQGLALSKDGLTLYVHNFLDRSVVSYDVTDLVNDGGGQAKVLKRITTVREEKLEPIVLSGKKHFYHAGNPRMSRDGYISCASCHLDGGHDGRVWDFTDRGEGLRNTISLLGKAGEKHGRLHWSANFDEIQDFEHDIRGAFGGTGFSRSSSKAFQKAHPLGIPKAGESKELDAIAAYVRSLNETPKSPYRKEDGSLTEAGVRGRALFKLAGCADCHGGDSYTDSLDAVVHDVGTYQPSSGKRLSGELRGFDTPSLLGVWATAPYLHDGSAADLREVLVDRNVEGMHGKLDGLSEAQLNDLISFIKQLDDSEPAVAQNQRSTSSVDVYDPKRLADSLVNAVQEVRAIAPLSATLGRDLSLEEGYQIQEVFDHAMMQEYGRVSGYKMAFASKASQKKWGVLAPVSGTFFTNQEVESGGSVEADSFIGFHIESEIAFTLKKDIRRTIKTVDDLMPYIKSVHVGLDVPDLRYDKSLGKMTTGDIVAMSCGTHTYVLGKGVPVEGLDFSKLQVDLTLGGKVVYQGAASNVLGDPRESLRQLANRMVKTGKPLRKNQVVLSGSVAGAYFPKEGMPLKGVYEGRATGLPSVQLEVK</sequence>
<dbReference type="Gene3D" id="2.130.10.10">
    <property type="entry name" value="YVTN repeat-like/Quinoprotein amine dehydrogenase"/>
    <property type="match status" value="2"/>
</dbReference>
<dbReference type="Pfam" id="PF00801">
    <property type="entry name" value="PKD"/>
    <property type="match status" value="1"/>
</dbReference>
<dbReference type="SUPFAM" id="SSF49299">
    <property type="entry name" value="PKD domain"/>
    <property type="match status" value="1"/>
</dbReference>
<dbReference type="PANTHER" id="PTHR30143:SF0">
    <property type="entry name" value="2-KETO-4-PENTENOATE HYDRATASE"/>
    <property type="match status" value="1"/>
</dbReference>
<reference evidence="10" key="1">
    <citation type="journal article" date="2019" name="Int. J. Syst. Evol. Microbiol.">
        <title>The Global Catalogue of Microorganisms (GCM) 10K type strain sequencing project: providing services to taxonomists for standard genome sequencing and annotation.</title>
        <authorList>
            <consortium name="The Broad Institute Genomics Platform"/>
            <consortium name="The Broad Institute Genome Sequencing Center for Infectious Disease"/>
            <person name="Wu L."/>
            <person name="Ma J."/>
        </authorList>
    </citation>
    <scope>NUCLEOTIDE SEQUENCE [LARGE SCALE GENOMIC DNA]</scope>
    <source>
        <strain evidence="10">CCUG 57942</strain>
    </source>
</reference>
<dbReference type="Gene3D" id="3.90.850.10">
    <property type="entry name" value="Fumarylacetoacetase-like, C-terminal domain"/>
    <property type="match status" value="1"/>
</dbReference>
<dbReference type="SUPFAM" id="SSF56529">
    <property type="entry name" value="FAH"/>
    <property type="match status" value="1"/>
</dbReference>
<accession>A0ABW4ZE83</accession>
<evidence type="ECO:0000259" key="8">
    <source>
        <dbReference type="PROSITE" id="PS51007"/>
    </source>
</evidence>
<dbReference type="SUPFAM" id="SSF46626">
    <property type="entry name" value="Cytochrome c"/>
    <property type="match status" value="2"/>
</dbReference>
<evidence type="ECO:0000256" key="1">
    <source>
        <dbReference type="ARBA" id="ARBA00022617"/>
    </source>
</evidence>
<evidence type="ECO:0000256" key="3">
    <source>
        <dbReference type="ARBA" id="ARBA00022729"/>
    </source>
</evidence>
<dbReference type="InterPro" id="IPR011048">
    <property type="entry name" value="Haem_d1_sf"/>
</dbReference>
<evidence type="ECO:0000313" key="9">
    <source>
        <dbReference type="EMBL" id="MFD2160339.1"/>
    </source>
</evidence>
<evidence type="ECO:0000256" key="5">
    <source>
        <dbReference type="ARBA" id="ARBA00023239"/>
    </source>
</evidence>
<dbReference type="InterPro" id="IPR015943">
    <property type="entry name" value="WD40/YVTN_repeat-like_dom_sf"/>
</dbReference>
<dbReference type="InterPro" id="IPR036663">
    <property type="entry name" value="Fumarylacetoacetase_C_sf"/>
</dbReference>
<evidence type="ECO:0000256" key="6">
    <source>
        <dbReference type="PROSITE-ProRule" id="PRU00433"/>
    </source>
</evidence>
<evidence type="ECO:0000256" key="4">
    <source>
        <dbReference type="ARBA" id="ARBA00023004"/>
    </source>
</evidence>
<proteinExistence type="predicted"/>
<dbReference type="InterPro" id="IPR036909">
    <property type="entry name" value="Cyt_c-like_dom_sf"/>
</dbReference>